<keyword evidence="3" id="KW-1185">Reference proteome</keyword>
<evidence type="ECO:0000259" key="1">
    <source>
        <dbReference type="SMART" id="SM00860"/>
    </source>
</evidence>
<protein>
    <recommendedName>
        <fullName evidence="1">Knr4/Smi1-like domain-containing protein</fullName>
    </recommendedName>
</protein>
<dbReference type="Pfam" id="PF09346">
    <property type="entry name" value="SMI1_KNR4"/>
    <property type="match status" value="1"/>
</dbReference>
<feature type="non-terminal residue" evidence="2">
    <location>
        <position position="299"/>
    </location>
</feature>
<organism evidence="2 3">
    <name type="scientific">Pleomassaria siparia CBS 279.74</name>
    <dbReference type="NCBI Taxonomy" id="1314801"/>
    <lineage>
        <taxon>Eukaryota</taxon>
        <taxon>Fungi</taxon>
        <taxon>Dikarya</taxon>
        <taxon>Ascomycota</taxon>
        <taxon>Pezizomycotina</taxon>
        <taxon>Dothideomycetes</taxon>
        <taxon>Pleosporomycetidae</taxon>
        <taxon>Pleosporales</taxon>
        <taxon>Pleomassariaceae</taxon>
        <taxon>Pleomassaria</taxon>
    </lineage>
</organism>
<dbReference type="OrthoDB" id="2788868at2759"/>
<reference evidence="2" key="1">
    <citation type="journal article" date="2020" name="Stud. Mycol.">
        <title>101 Dothideomycetes genomes: a test case for predicting lifestyles and emergence of pathogens.</title>
        <authorList>
            <person name="Haridas S."/>
            <person name="Albert R."/>
            <person name="Binder M."/>
            <person name="Bloem J."/>
            <person name="Labutti K."/>
            <person name="Salamov A."/>
            <person name="Andreopoulos B."/>
            <person name="Baker S."/>
            <person name="Barry K."/>
            <person name="Bills G."/>
            <person name="Bluhm B."/>
            <person name="Cannon C."/>
            <person name="Castanera R."/>
            <person name="Culley D."/>
            <person name="Daum C."/>
            <person name="Ezra D."/>
            <person name="Gonzalez J."/>
            <person name="Henrissat B."/>
            <person name="Kuo A."/>
            <person name="Liang C."/>
            <person name="Lipzen A."/>
            <person name="Lutzoni F."/>
            <person name="Magnuson J."/>
            <person name="Mondo S."/>
            <person name="Nolan M."/>
            <person name="Ohm R."/>
            <person name="Pangilinan J."/>
            <person name="Park H.-J."/>
            <person name="Ramirez L."/>
            <person name="Alfaro M."/>
            <person name="Sun H."/>
            <person name="Tritt A."/>
            <person name="Yoshinaga Y."/>
            <person name="Zwiers L.-H."/>
            <person name="Turgeon B."/>
            <person name="Goodwin S."/>
            <person name="Spatafora J."/>
            <person name="Crous P."/>
            <person name="Grigoriev I."/>
        </authorList>
    </citation>
    <scope>NUCLEOTIDE SEQUENCE</scope>
    <source>
        <strain evidence="2">CBS 279.74</strain>
    </source>
</reference>
<evidence type="ECO:0000313" key="2">
    <source>
        <dbReference type="EMBL" id="KAF2714857.1"/>
    </source>
</evidence>
<gene>
    <name evidence="2" type="ORF">K504DRAFT_341930</name>
</gene>
<name>A0A6G1KRA3_9PLEO</name>
<accession>A0A6G1KRA3</accession>
<proteinExistence type="predicted"/>
<dbReference type="InterPro" id="IPR018958">
    <property type="entry name" value="Knr4/Smi1-like_dom"/>
</dbReference>
<dbReference type="InterPro" id="IPR037883">
    <property type="entry name" value="Knr4/Smi1-like_sf"/>
</dbReference>
<evidence type="ECO:0000313" key="3">
    <source>
        <dbReference type="Proteomes" id="UP000799428"/>
    </source>
</evidence>
<dbReference type="AlphaFoldDB" id="A0A6G1KRA3"/>
<dbReference type="Proteomes" id="UP000799428">
    <property type="component" value="Unassembled WGS sequence"/>
</dbReference>
<dbReference type="EMBL" id="MU005764">
    <property type="protein sequence ID" value="KAF2714857.1"/>
    <property type="molecule type" value="Genomic_DNA"/>
</dbReference>
<dbReference type="Gene3D" id="3.40.1580.10">
    <property type="entry name" value="SMI1/KNR4-like"/>
    <property type="match status" value="1"/>
</dbReference>
<feature type="domain" description="Knr4/Smi1-like" evidence="1">
    <location>
        <begin position="168"/>
        <end position="268"/>
    </location>
</feature>
<sequence length="299" mass="32571">SAIKHLFTAVESMNSSYSNSSSGGGAMSASSALASALDLQIAYIDADTEDSSWPESVPAINNIMGIIGGRLNANCQIDYLAQSKHAWTILKDSENRLAKVIGLDEHKASDFAKEVEDAIDERLKNGRLLPPEMPLRKILETMEHNTKTNPDALEGGSQLAGTDLFRPPATPAQIAEAEKRLDIALPSDYKAFLTITNGFGPAFSGILFEPPLHAVEDIRWFTPDEDYFIELPLEMPGGVMFSMLGYLDFDGDGAPEKSWPQVGRAIEIGTEDIDNIWLIPPSKVAQVQGKIRYIMGDGE</sequence>
<dbReference type="SUPFAM" id="SSF160631">
    <property type="entry name" value="SMI1/KNR4-like"/>
    <property type="match status" value="1"/>
</dbReference>
<feature type="non-terminal residue" evidence="2">
    <location>
        <position position="1"/>
    </location>
</feature>
<dbReference type="SMART" id="SM00860">
    <property type="entry name" value="SMI1_KNR4"/>
    <property type="match status" value="1"/>
</dbReference>